<keyword evidence="1" id="KW-0812">Transmembrane</keyword>
<dbReference type="RefSeq" id="WP_264279989.1">
    <property type="nucleotide sequence ID" value="NZ_CP107006.1"/>
</dbReference>
<sequence>MNRTNSFEYAMNVWLTAFGITPLIYMAFMLVRGLNVVSELSLLFVALAFIWGTLFSIPGWVLLYFSTRWLNARHDNPSTIKAILMVLGIVYAYVPFFLVSVSSGNMSPDSFNFWIYGSYVLAIEGCIFFYDLKPDVVVRESLS</sequence>
<keyword evidence="3" id="KW-1185">Reference proteome</keyword>
<keyword evidence="1" id="KW-1133">Transmembrane helix</keyword>
<feature type="transmembrane region" description="Helical" evidence="1">
    <location>
        <begin position="12"/>
        <end position="31"/>
    </location>
</feature>
<keyword evidence="1" id="KW-0472">Membrane</keyword>
<feature type="transmembrane region" description="Helical" evidence="1">
    <location>
        <begin position="78"/>
        <end position="101"/>
    </location>
</feature>
<protein>
    <submittedName>
        <fullName evidence="2">Uncharacterized protein</fullName>
    </submittedName>
</protein>
<proteinExistence type="predicted"/>
<feature type="transmembrane region" description="Helical" evidence="1">
    <location>
        <begin position="113"/>
        <end position="132"/>
    </location>
</feature>
<accession>A0ABY6IZN1</accession>
<evidence type="ECO:0000256" key="1">
    <source>
        <dbReference type="SAM" id="Phobius"/>
    </source>
</evidence>
<organism evidence="2 3">
    <name type="scientific">Chitinophaga horti</name>
    <dbReference type="NCBI Taxonomy" id="2920382"/>
    <lineage>
        <taxon>Bacteria</taxon>
        <taxon>Pseudomonadati</taxon>
        <taxon>Bacteroidota</taxon>
        <taxon>Chitinophagia</taxon>
        <taxon>Chitinophagales</taxon>
        <taxon>Chitinophagaceae</taxon>
        <taxon>Chitinophaga</taxon>
    </lineage>
</organism>
<evidence type="ECO:0000313" key="2">
    <source>
        <dbReference type="EMBL" id="UYQ91586.1"/>
    </source>
</evidence>
<reference evidence="2" key="1">
    <citation type="submission" date="2022-10" db="EMBL/GenBank/DDBJ databases">
        <title>Chitinophaga sp. nov., isolated from soil.</title>
        <authorList>
            <person name="Jeon C.O."/>
        </authorList>
    </citation>
    <scope>NUCLEOTIDE SEQUENCE</scope>
    <source>
        <strain evidence="2">R8</strain>
    </source>
</reference>
<gene>
    <name evidence="2" type="ORF">MKQ68_15955</name>
</gene>
<name>A0ABY6IZN1_9BACT</name>
<dbReference type="EMBL" id="CP107006">
    <property type="protein sequence ID" value="UYQ91586.1"/>
    <property type="molecule type" value="Genomic_DNA"/>
</dbReference>
<feature type="transmembrane region" description="Helical" evidence="1">
    <location>
        <begin position="43"/>
        <end position="66"/>
    </location>
</feature>
<dbReference type="Proteomes" id="UP001162741">
    <property type="component" value="Chromosome"/>
</dbReference>
<evidence type="ECO:0000313" key="3">
    <source>
        <dbReference type="Proteomes" id="UP001162741"/>
    </source>
</evidence>